<dbReference type="Proteomes" id="UP001207468">
    <property type="component" value="Unassembled WGS sequence"/>
</dbReference>
<evidence type="ECO:0000313" key="1">
    <source>
        <dbReference type="EMBL" id="KAI9432642.1"/>
    </source>
</evidence>
<evidence type="ECO:0000313" key="2">
    <source>
        <dbReference type="Proteomes" id="UP001207468"/>
    </source>
</evidence>
<protein>
    <submittedName>
        <fullName evidence="1">Uncharacterized protein</fullName>
    </submittedName>
</protein>
<comment type="caution">
    <text evidence="1">The sequence shown here is derived from an EMBL/GenBank/DDBJ whole genome shotgun (WGS) entry which is preliminary data.</text>
</comment>
<dbReference type="EMBL" id="JAGFNK010001304">
    <property type="protein sequence ID" value="KAI9432642.1"/>
    <property type="molecule type" value="Genomic_DNA"/>
</dbReference>
<sequence length="739" mass="81172">METPGRGPTWLCPTQMPNTRFIHPCCNASAPVGNRMASQPPVVLRLEDIGLEIEPDEDGLVVAAALDLLHTIISDNQVLTAQVLSLLENSDHVGTKTDGDLTGLVQLTMLILNNALMRSVWQRSGESALIMSAMGLLVGLLSLPDHGAMAAERAAETYAATQALLHLVHALWTEASGWKYMQLGTRFTLGKLVSGLYADILDQVLLDRKGLLSIVSRAIFEAGGVLLAGACLVFKGEQQQRVVRRRTTQVGPSRCPHKFSGPSMVGQSSDSEATVVALVGVARHPYHDLDLRLGVWHFMALTIETEPALGHPFIVGHFRAPKEESTEDKGKSKRVSTLDAAREMLANWNEYWETNPWLLSAVLGFLTVVWQCGWDHQSTLINIRKNSEFWSQLAALAKEEICPAPEYKSKELVEMAGYPCAAYHESISSHSYRPGNIEQSPNQSIFESEEQFSNELHEAIFNAYDPTLYEDFAEKAEGHLPDLVFEHYESRELVGECELGNDFAFASKLLQLRMELSNIESMDTTVAHANELIHTLFSINLNLSLVYASTQLGQSWQAFLVKVAPFLQGDIKFRPVVMSLASSISASIAKEKRSGEIILTAHGVHLAILLALPELVLGHPKSTTDYITAPRQMANTDVADLQAKLKQVEIRITKMRNRQMEAAQAGHNEGGETVQHHARSVDGRVQKGSPQPTPTVSATPQSTPSTGLTICTTSGNTVETENTNDPEHNIDNIFVTNEP</sequence>
<accession>A0ACC0TRM9</accession>
<organism evidence="1 2">
    <name type="scientific">Russula earlei</name>
    <dbReference type="NCBI Taxonomy" id="71964"/>
    <lineage>
        <taxon>Eukaryota</taxon>
        <taxon>Fungi</taxon>
        <taxon>Dikarya</taxon>
        <taxon>Basidiomycota</taxon>
        <taxon>Agaricomycotina</taxon>
        <taxon>Agaricomycetes</taxon>
        <taxon>Russulales</taxon>
        <taxon>Russulaceae</taxon>
        <taxon>Russula</taxon>
    </lineage>
</organism>
<proteinExistence type="predicted"/>
<reference evidence="1" key="1">
    <citation type="submission" date="2021-03" db="EMBL/GenBank/DDBJ databases">
        <title>Evolutionary priming and transition to the ectomycorrhizal habit in an iconic lineage of mushroom-forming fungi: is preadaptation a requirement?</title>
        <authorList>
            <consortium name="DOE Joint Genome Institute"/>
            <person name="Looney B.P."/>
            <person name="Miyauchi S."/>
            <person name="Morin E."/>
            <person name="Drula E."/>
            <person name="Courty P.E."/>
            <person name="Chicoki N."/>
            <person name="Fauchery L."/>
            <person name="Kohler A."/>
            <person name="Kuo A."/>
            <person name="LaButti K."/>
            <person name="Pangilinan J."/>
            <person name="Lipzen A."/>
            <person name="Riley R."/>
            <person name="Andreopoulos W."/>
            <person name="He G."/>
            <person name="Johnson J."/>
            <person name="Barry K.W."/>
            <person name="Grigoriev I.V."/>
            <person name="Nagy L."/>
            <person name="Hibbett D."/>
            <person name="Henrissat B."/>
            <person name="Matheny P.B."/>
            <person name="Labbe J."/>
            <person name="Martin A.F."/>
        </authorList>
    </citation>
    <scope>NUCLEOTIDE SEQUENCE</scope>
    <source>
        <strain evidence="1">BPL698</strain>
    </source>
</reference>
<name>A0ACC0TRM9_9AGAM</name>
<gene>
    <name evidence="1" type="ORF">F5148DRAFT_1309612</name>
</gene>
<keyword evidence="2" id="KW-1185">Reference proteome</keyword>